<dbReference type="EMBL" id="PEWN01000106">
    <property type="protein sequence ID" value="PIU51054.1"/>
    <property type="molecule type" value="Genomic_DNA"/>
</dbReference>
<dbReference type="GO" id="GO:0003824">
    <property type="term" value="F:catalytic activity"/>
    <property type="evidence" value="ECO:0007669"/>
    <property type="project" value="InterPro"/>
</dbReference>
<proteinExistence type="predicted"/>
<comment type="caution">
    <text evidence="1">The sequence shown here is derived from an EMBL/GenBank/DDBJ whole genome shotgun (WGS) entry which is preliminary data.</text>
</comment>
<name>A0A2M6ZF73_9BACT</name>
<accession>A0A2M6ZF73</accession>
<organism evidence="1 2">
    <name type="scientific">Candidatus Desantisbacteria bacterium CG07_land_8_20_14_0_80_39_15</name>
    <dbReference type="NCBI Taxonomy" id="1974549"/>
    <lineage>
        <taxon>Bacteria</taxon>
        <taxon>Candidatus Desantisiibacteriota</taxon>
    </lineage>
</organism>
<sequence length="186" mass="22221">MPLAKLPIKRLEPLLRKFLSTKEYGETKKYIRELMTCKKRGYLTKIDLIKVCRWKSPRAIQHIKSNSEKKILKITKKAFHTKSEKTRLEYLTRLSGVSVPMASSILMLTDPKRYGVIDIRVWELLYKLGIVKTNPGGANFKFREWYRYLMIIRYFAKKFKVKARDIERTLFNIHRRYQKGKLYANL</sequence>
<reference evidence="2" key="1">
    <citation type="submission" date="2017-09" db="EMBL/GenBank/DDBJ databases">
        <title>Depth-based differentiation of microbial function through sediment-hosted aquifers and enrichment of novel symbionts in the deep terrestrial subsurface.</title>
        <authorList>
            <person name="Probst A.J."/>
            <person name="Ladd B."/>
            <person name="Jarett J.K."/>
            <person name="Geller-Mcgrath D.E."/>
            <person name="Sieber C.M.K."/>
            <person name="Emerson J.B."/>
            <person name="Anantharaman K."/>
            <person name="Thomas B.C."/>
            <person name="Malmstrom R."/>
            <person name="Stieglmeier M."/>
            <person name="Klingl A."/>
            <person name="Woyke T."/>
            <person name="Ryan C.M."/>
            <person name="Banfield J.F."/>
        </authorList>
    </citation>
    <scope>NUCLEOTIDE SEQUENCE [LARGE SCALE GENOMIC DNA]</scope>
</reference>
<evidence type="ECO:0000313" key="2">
    <source>
        <dbReference type="Proteomes" id="UP000229227"/>
    </source>
</evidence>
<protein>
    <submittedName>
        <fullName evidence="1">Uncharacterized protein</fullName>
    </submittedName>
</protein>
<evidence type="ECO:0000313" key="1">
    <source>
        <dbReference type="EMBL" id="PIU51054.1"/>
    </source>
</evidence>
<dbReference type="Proteomes" id="UP000229227">
    <property type="component" value="Unassembled WGS sequence"/>
</dbReference>
<dbReference type="GO" id="GO:0006281">
    <property type="term" value="P:DNA repair"/>
    <property type="evidence" value="ECO:0007669"/>
    <property type="project" value="InterPro"/>
</dbReference>
<dbReference type="AlphaFoldDB" id="A0A2M6ZF73"/>
<dbReference type="InterPro" id="IPR011257">
    <property type="entry name" value="DNA_glycosylase"/>
</dbReference>
<gene>
    <name evidence="1" type="ORF">COS91_06640</name>
</gene>
<dbReference type="SUPFAM" id="SSF48150">
    <property type="entry name" value="DNA-glycosylase"/>
    <property type="match status" value="1"/>
</dbReference>